<gene>
    <name evidence="32" type="primary">mrcB</name>
    <name evidence="32" type="ORF">PLESHI_04682</name>
</gene>
<evidence type="ECO:0000256" key="25">
    <source>
        <dbReference type="PIRNR" id="PIRNR002799"/>
    </source>
</evidence>
<evidence type="ECO:0000256" key="20">
    <source>
        <dbReference type="ARBA" id="ARBA00032454"/>
    </source>
</evidence>
<comment type="pathway">
    <text evidence="3 25">Cell wall biogenesis; peptidoglycan biosynthesis.</text>
</comment>
<keyword evidence="8" id="KW-0997">Cell inner membrane</keyword>
<feature type="compositionally biased region" description="Acidic residues" evidence="27">
    <location>
        <begin position="39"/>
        <end position="72"/>
    </location>
</feature>
<dbReference type="GO" id="GO:0006508">
    <property type="term" value="P:proteolysis"/>
    <property type="evidence" value="ECO:0007669"/>
    <property type="project" value="UniProtKB-KW"/>
</dbReference>
<dbReference type="PIRSF" id="PIRSF002799">
    <property type="entry name" value="PBP_1b"/>
    <property type="match status" value="1"/>
</dbReference>
<feature type="compositionally biased region" description="Basic and acidic residues" evidence="27">
    <location>
        <begin position="1"/>
        <end position="12"/>
    </location>
</feature>
<evidence type="ECO:0000256" key="24">
    <source>
        <dbReference type="NCBIfam" id="TIGR02071"/>
    </source>
</evidence>
<keyword evidence="28" id="KW-0812">Transmembrane</keyword>
<evidence type="ECO:0000256" key="2">
    <source>
        <dbReference type="ARBA" id="ARBA00004533"/>
    </source>
</evidence>
<dbReference type="PATRIC" id="fig|1315976.3.peg.914"/>
<keyword evidence="16 28" id="KW-0472">Membrane</keyword>
<evidence type="ECO:0000256" key="13">
    <source>
        <dbReference type="ARBA" id="ARBA00022801"/>
    </source>
</evidence>
<keyword evidence="33" id="KW-1185">Reference proteome</keyword>
<accession>R8ATE6</accession>
<feature type="active site" description="Proton donor; for transglycosylase activity" evidence="26">
    <location>
        <position position="261"/>
    </location>
</feature>
<keyword evidence="13" id="KW-0378">Hydrolase</keyword>
<evidence type="ECO:0000256" key="14">
    <source>
        <dbReference type="ARBA" id="ARBA00022960"/>
    </source>
</evidence>
<keyword evidence="15 25" id="KW-0573">Peptidoglycan synthesis</keyword>
<evidence type="ECO:0000313" key="33">
    <source>
        <dbReference type="Proteomes" id="UP000014012"/>
    </source>
</evidence>
<name>R8ATE6_PLESH</name>
<evidence type="ECO:0000256" key="17">
    <source>
        <dbReference type="ARBA" id="ARBA00023251"/>
    </source>
</evidence>
<evidence type="ECO:0000256" key="1">
    <source>
        <dbReference type="ARBA" id="ARBA00002624"/>
    </source>
</evidence>
<dbReference type="Gene3D" id="1.20.5.100">
    <property type="entry name" value="Cytochrome c1, transmembrane anchor, C-terminal"/>
    <property type="match status" value="1"/>
</dbReference>
<evidence type="ECO:0000256" key="6">
    <source>
        <dbReference type="ARBA" id="ARBA00018637"/>
    </source>
</evidence>
<evidence type="ECO:0000256" key="21">
    <source>
        <dbReference type="ARBA" id="ARBA00034000"/>
    </source>
</evidence>
<evidence type="ECO:0000256" key="12">
    <source>
        <dbReference type="ARBA" id="ARBA00022679"/>
    </source>
</evidence>
<keyword evidence="17" id="KW-0046">Antibiotic resistance</keyword>
<keyword evidence="7" id="KW-1003">Cell membrane</keyword>
<dbReference type="SUPFAM" id="SSF56601">
    <property type="entry name" value="beta-lactamase/transpeptidase-like"/>
    <property type="match status" value="1"/>
</dbReference>
<evidence type="ECO:0000256" key="5">
    <source>
        <dbReference type="ARBA" id="ARBA00007739"/>
    </source>
</evidence>
<feature type="transmembrane region" description="Helical" evidence="28">
    <location>
        <begin position="93"/>
        <end position="114"/>
    </location>
</feature>
<dbReference type="GO" id="GO:0046677">
    <property type="term" value="P:response to antibiotic"/>
    <property type="evidence" value="ECO:0007669"/>
    <property type="project" value="UniProtKB-UniRule"/>
</dbReference>
<evidence type="ECO:0000256" key="26">
    <source>
        <dbReference type="PIRSR" id="PIRSR002799-1"/>
    </source>
</evidence>
<dbReference type="InterPro" id="IPR050396">
    <property type="entry name" value="Glycosyltr_51/Transpeptidase"/>
</dbReference>
<reference evidence="32 33" key="1">
    <citation type="journal article" date="2013" name="Genome Announc.">
        <title>Genome Sequence of Plesiomonas shigelloides Strain 302-73 (Serotype O1).</title>
        <authorList>
            <person name="Pique N."/>
            <person name="Aquilini E."/>
            <person name="Alioto T."/>
            <person name="Minana-Galbis D."/>
            <person name="Tomas J.M."/>
        </authorList>
    </citation>
    <scope>NUCLEOTIDE SEQUENCE [LARGE SCALE GENOMIC DNA]</scope>
    <source>
        <strain evidence="32 33">302-73</strain>
    </source>
</reference>
<feature type="region of interest" description="Disordered" evidence="27">
    <location>
        <begin position="1"/>
        <end position="72"/>
    </location>
</feature>
<dbReference type="STRING" id="703.SAMEA2665130_00446"/>
<dbReference type="PANTHER" id="PTHR32282:SF11">
    <property type="entry name" value="PENICILLIN-BINDING PROTEIN 1B"/>
    <property type="match status" value="1"/>
</dbReference>
<dbReference type="NCBIfam" id="TIGR02071">
    <property type="entry name" value="PBP_1b"/>
    <property type="match status" value="1"/>
</dbReference>
<dbReference type="GO" id="GO:0008955">
    <property type="term" value="F:peptidoglycan glycosyltransferase activity"/>
    <property type="evidence" value="ECO:0007669"/>
    <property type="project" value="UniProtKB-UniRule"/>
</dbReference>
<dbReference type="Pfam" id="PF14814">
    <property type="entry name" value="UB2H"/>
    <property type="match status" value="1"/>
</dbReference>
<dbReference type="InterPro" id="IPR001264">
    <property type="entry name" value="Glyco_trans_51"/>
</dbReference>
<dbReference type="GO" id="GO:0008658">
    <property type="term" value="F:penicillin binding"/>
    <property type="evidence" value="ECO:0007669"/>
    <property type="project" value="UniProtKB-UniRule"/>
</dbReference>
<evidence type="ECO:0000256" key="18">
    <source>
        <dbReference type="ARBA" id="ARBA00023268"/>
    </source>
</evidence>
<dbReference type="GO" id="GO:0009002">
    <property type="term" value="F:serine-type D-Ala-D-Ala carboxypeptidase activity"/>
    <property type="evidence" value="ECO:0007669"/>
    <property type="project" value="UniProtKB-EC"/>
</dbReference>
<keyword evidence="11 25" id="KW-0328">Glycosyltransferase</keyword>
<dbReference type="FunFam" id="3.40.710.10:FF:000006">
    <property type="entry name" value="Penicillin-binding protein 1B"/>
    <property type="match status" value="1"/>
</dbReference>
<dbReference type="PANTHER" id="PTHR32282">
    <property type="entry name" value="BINDING PROTEIN TRANSPEPTIDASE, PUTATIVE-RELATED"/>
    <property type="match status" value="1"/>
</dbReference>
<evidence type="ECO:0000256" key="4">
    <source>
        <dbReference type="ARBA" id="ARBA00007090"/>
    </source>
</evidence>
<proteinExistence type="inferred from homology"/>
<comment type="function">
    <text evidence="1 25">Cell wall formation. Synthesis of cross-linked peptidoglycan from the lipid intermediates. The enzyme has a penicillin-insensitive transglycosylase N-terminal domain (formation of linear glycan strands) and a penicillin-sensitive transpeptidase C-terminal domain (cross-linking of the peptide subunits).</text>
</comment>
<evidence type="ECO:0000256" key="16">
    <source>
        <dbReference type="ARBA" id="ARBA00023136"/>
    </source>
</evidence>
<evidence type="ECO:0000256" key="27">
    <source>
        <dbReference type="SAM" id="MobiDB-lite"/>
    </source>
</evidence>
<dbReference type="InterPro" id="IPR011813">
    <property type="entry name" value="PBP_1b"/>
</dbReference>
<dbReference type="SUPFAM" id="SSF53955">
    <property type="entry name" value="Lysozyme-like"/>
    <property type="match status" value="1"/>
</dbReference>
<dbReference type="GO" id="GO:0008360">
    <property type="term" value="P:regulation of cell shape"/>
    <property type="evidence" value="ECO:0007669"/>
    <property type="project" value="UniProtKB-UniRule"/>
</dbReference>
<evidence type="ECO:0000259" key="31">
    <source>
        <dbReference type="Pfam" id="PF14814"/>
    </source>
</evidence>
<dbReference type="Pfam" id="PF00905">
    <property type="entry name" value="Transpeptidase"/>
    <property type="match status" value="1"/>
</dbReference>
<evidence type="ECO:0000256" key="22">
    <source>
        <dbReference type="ARBA" id="ARBA00049902"/>
    </source>
</evidence>
<feature type="compositionally biased region" description="Basic residues" evidence="27">
    <location>
        <begin position="13"/>
        <end position="34"/>
    </location>
</feature>
<dbReference type="GO" id="GO:0030288">
    <property type="term" value="C:outer membrane-bounded periplasmic space"/>
    <property type="evidence" value="ECO:0007669"/>
    <property type="project" value="TreeGrafter"/>
</dbReference>
<evidence type="ECO:0000259" key="29">
    <source>
        <dbReference type="Pfam" id="PF00905"/>
    </source>
</evidence>
<evidence type="ECO:0000256" key="11">
    <source>
        <dbReference type="ARBA" id="ARBA00022676"/>
    </source>
</evidence>
<dbReference type="GO" id="GO:0071555">
    <property type="term" value="P:cell wall organization"/>
    <property type="evidence" value="ECO:0007669"/>
    <property type="project" value="UniProtKB-UniRule"/>
</dbReference>
<evidence type="ECO:0000259" key="30">
    <source>
        <dbReference type="Pfam" id="PF00912"/>
    </source>
</evidence>
<dbReference type="Pfam" id="PF00912">
    <property type="entry name" value="Transgly"/>
    <property type="match status" value="1"/>
</dbReference>
<evidence type="ECO:0000256" key="23">
    <source>
        <dbReference type="ARBA" id="ARBA00060592"/>
    </source>
</evidence>
<evidence type="ECO:0000256" key="3">
    <source>
        <dbReference type="ARBA" id="ARBA00004752"/>
    </source>
</evidence>
<evidence type="ECO:0000256" key="8">
    <source>
        <dbReference type="ARBA" id="ARBA00022519"/>
    </source>
</evidence>
<dbReference type="InterPro" id="IPR023346">
    <property type="entry name" value="Lysozyme-like_dom_sf"/>
</dbReference>
<comment type="catalytic activity">
    <reaction evidence="22">
        <text>[GlcNAc-(1-&gt;4)-Mur2Ac(oyl-L-Ala-gamma-D-Glu-L-Lys-D-Ala-D-Ala)](n)-di-trans,octa-cis-undecaprenyl diphosphate + beta-D-GlcNAc-(1-&gt;4)-Mur2Ac(oyl-L-Ala-gamma-D-Glu-L-Lys-D-Ala-D-Ala)-di-trans,octa-cis-undecaprenyl diphosphate = [GlcNAc-(1-&gt;4)-Mur2Ac(oyl-L-Ala-gamma-D-Glu-L-Lys-D-Ala-D-Ala)](n+1)-di-trans,octa-cis-undecaprenyl diphosphate + di-trans,octa-cis-undecaprenyl diphosphate + H(+)</text>
        <dbReference type="Rhea" id="RHEA:23708"/>
        <dbReference type="Rhea" id="RHEA-COMP:9602"/>
        <dbReference type="Rhea" id="RHEA-COMP:9603"/>
        <dbReference type="ChEBI" id="CHEBI:15378"/>
        <dbReference type="ChEBI" id="CHEBI:58405"/>
        <dbReference type="ChEBI" id="CHEBI:60033"/>
        <dbReference type="ChEBI" id="CHEBI:78435"/>
        <dbReference type="EC" id="2.4.99.28"/>
    </reaction>
</comment>
<feature type="domain" description="Bifunctional transglycosylase second" evidence="31">
    <location>
        <begin position="141"/>
        <end position="224"/>
    </location>
</feature>
<dbReference type="HOGENOM" id="CLU_006354_2_7_6"/>
<comment type="catalytic activity">
    <reaction evidence="21">
        <text>Preferential cleavage: (Ac)2-L-Lys-D-Ala-|-D-Ala. Also transpeptidation of peptidyl-alanyl moieties that are N-acyl substituents of D-alanine.</text>
        <dbReference type="EC" id="3.4.16.4"/>
    </reaction>
</comment>
<dbReference type="GO" id="GO:0009252">
    <property type="term" value="P:peptidoglycan biosynthetic process"/>
    <property type="evidence" value="ECO:0007669"/>
    <property type="project" value="UniProtKB-UniRule"/>
</dbReference>
<evidence type="ECO:0000313" key="32">
    <source>
        <dbReference type="EMBL" id="EON89593.1"/>
    </source>
</evidence>
<keyword evidence="14 25" id="KW-0133">Cell shape</keyword>
<dbReference type="Gene3D" id="3.30.2060.10">
    <property type="entry name" value="Penicillin-binding protein 1b domain"/>
    <property type="match status" value="1"/>
</dbReference>
<feature type="domain" description="Penicillin-binding protein transpeptidase" evidence="29">
    <location>
        <begin position="501"/>
        <end position="748"/>
    </location>
</feature>
<keyword evidence="12 25" id="KW-0808">Transferase</keyword>
<sequence>MRYDDQDEDRAPIGRRQKPARNNRAPARRSPAHNRKNEQDDDEWYDDPDRDLPDDEQDEDAYDDDYDDDHDELADDDAEEQLMARPPSWKRRFLSLGLKLALVGIAVMALWGIYLDGKIRDRMDGQVWQLPASVYSRIINLQPGEPYSLKMMSEALEGMQYRPVNALRRPGDMVVGKSSIDIFRRPFDFPDGPEPQMRLRLSFANNQLVSMRDLDSNEQMQMLRIDPKLIAMLQSPHNEQRLFTPREGFPDLLIETLLLTEDRDFYQHDGINPLAIGRAIWVNLLAGRTVQGGSTITQQLAKNLFLTNQRSLIRKAREAYMAVLIDYRYSKERILETYLNEVYLGQNGNDQIHGFALASLFYFGRPVNELTTDQQALLVGMVKGPSYYNPWRYPERAIERRNVVLKVMQEQQVIDQELYDLLSKRPLGIQARGVVTASQPAYMQVMRQELRQALGDKSEKLSGMRIFTTLDPAVQNAAEKAVQDGIPALLSQRHLKQLETAMVVTDRYSGEIRAMIGGAQTRYAGFNRALQARRPIGSLIKPPVYMTALTMPDRFRLNTPLSDNPLSMRMPNGQLWQPKNYDRKYRGSVTLLTALSNSLNVPTVNLGMQVGLDTIATELTKMGIDNQYIPRLPAMLLGAISLTPMEVTQMYQTLASGGQYVPMSTLRTVLDENGQPLYESLPQAQSVVPTQAADLALYGMQQVVASGTARSLNKSFNAGLAGKTGTTNELRDSWYVGVDGKNVVTVWVGRDDNGEAKLTGANGALTLYRRYLEALPPMPLVLKMPPGIAWIGVTPSGQFDCGAPQKLPVWTSDPDQFCAPPNPVDQMGSWLQNVLGL</sequence>
<evidence type="ECO:0000256" key="7">
    <source>
        <dbReference type="ARBA" id="ARBA00022475"/>
    </source>
</evidence>
<protein>
    <recommendedName>
        <fullName evidence="6 24">Penicillin-binding protein 1B</fullName>
        <shortName evidence="25">PBP-1b</shortName>
        <shortName evidence="25">PBP1b</shortName>
    </recommendedName>
    <alternativeName>
        <fullName evidence="20 25">Murein polymerase</fullName>
    </alternativeName>
</protein>
<feature type="domain" description="Glycosyl transferase family 51" evidence="30">
    <location>
        <begin position="231"/>
        <end position="409"/>
    </location>
</feature>
<organism evidence="32 33">
    <name type="scientific">Plesiomonas shigelloides 302-73</name>
    <dbReference type="NCBI Taxonomy" id="1315976"/>
    <lineage>
        <taxon>Bacteria</taxon>
        <taxon>Pseudomonadati</taxon>
        <taxon>Pseudomonadota</taxon>
        <taxon>Gammaproteobacteria</taxon>
        <taxon>Enterobacterales</taxon>
        <taxon>Enterobacteriaceae</taxon>
        <taxon>Plesiomonas</taxon>
    </lineage>
</organism>
<dbReference type="InterPro" id="IPR028166">
    <property type="entry name" value="UB2H"/>
</dbReference>
<evidence type="ECO:0000256" key="19">
    <source>
        <dbReference type="ARBA" id="ARBA00023316"/>
    </source>
</evidence>
<comment type="similarity">
    <text evidence="5 25">In the N-terminal section; belongs to the glycosyltransferase 51 family.</text>
</comment>
<dbReference type="AlphaFoldDB" id="R8ATE6"/>
<comment type="subcellular location">
    <subcellularLocation>
        <location evidence="2">Cell inner membrane</location>
    </subcellularLocation>
</comment>
<dbReference type="FunFam" id="1.10.3810.10:FF:000002">
    <property type="entry name" value="Penicillin-binding protein 1B"/>
    <property type="match status" value="1"/>
</dbReference>
<evidence type="ECO:0000256" key="10">
    <source>
        <dbReference type="ARBA" id="ARBA00022670"/>
    </source>
</evidence>
<dbReference type="Gene3D" id="1.10.3810.10">
    <property type="entry name" value="Biosynthetic peptidoglycan transglycosylase-like"/>
    <property type="match status" value="1"/>
</dbReference>
<evidence type="ECO:0000256" key="28">
    <source>
        <dbReference type="SAM" id="Phobius"/>
    </source>
</evidence>
<dbReference type="Gene3D" id="3.40.710.10">
    <property type="entry name" value="DD-peptidase/beta-lactamase superfamily"/>
    <property type="match status" value="1"/>
</dbReference>
<dbReference type="RefSeq" id="WP_010862561.1">
    <property type="nucleotide sequence ID" value="NZ_KB944507.1"/>
</dbReference>
<dbReference type="GO" id="GO:0009274">
    <property type="term" value="C:peptidoglycan-based cell wall"/>
    <property type="evidence" value="ECO:0007669"/>
    <property type="project" value="UniProtKB-UniRule"/>
</dbReference>
<dbReference type="OrthoDB" id="9766909at2"/>
<dbReference type="EMBL" id="AQQO01000031">
    <property type="protein sequence ID" value="EON89593.1"/>
    <property type="molecule type" value="Genomic_DNA"/>
</dbReference>
<keyword evidence="9" id="KW-0121">Carboxypeptidase</keyword>
<evidence type="ECO:0000256" key="9">
    <source>
        <dbReference type="ARBA" id="ARBA00022645"/>
    </source>
</evidence>
<comment type="similarity">
    <text evidence="4 25">In the C-terminal section; belongs to the transpeptidase family.</text>
</comment>
<comment type="pathway">
    <text evidence="23">Glycan biosynthesis.</text>
</comment>
<dbReference type="GO" id="GO:0005886">
    <property type="term" value="C:plasma membrane"/>
    <property type="evidence" value="ECO:0007669"/>
    <property type="project" value="UniProtKB-SubCell"/>
</dbReference>
<comment type="caution">
    <text evidence="32">The sequence shown here is derived from an EMBL/GenBank/DDBJ whole genome shotgun (WGS) entry which is preliminary data.</text>
</comment>
<keyword evidence="28" id="KW-1133">Transmembrane helix</keyword>
<keyword evidence="19 25" id="KW-0961">Cell wall biogenesis/degradation</keyword>
<dbReference type="NCBIfam" id="NF007061">
    <property type="entry name" value="PRK09506.1"/>
    <property type="match status" value="1"/>
</dbReference>
<evidence type="ECO:0000256" key="15">
    <source>
        <dbReference type="ARBA" id="ARBA00022984"/>
    </source>
</evidence>
<dbReference type="InterPro" id="IPR001460">
    <property type="entry name" value="PCN-bd_Tpept"/>
</dbReference>
<feature type="active site" description="Acyl-ester intermediate; for transpeptidase activity" evidence="26">
    <location>
        <position position="538"/>
    </location>
</feature>
<dbReference type="UniPathway" id="UPA00219"/>
<dbReference type="Proteomes" id="UP000014012">
    <property type="component" value="Unassembled WGS sequence"/>
</dbReference>
<keyword evidence="10" id="KW-0645">Protease</keyword>
<dbReference type="InterPro" id="IPR036950">
    <property type="entry name" value="PBP_transglycosylase"/>
</dbReference>
<keyword evidence="18" id="KW-0511">Multifunctional enzyme</keyword>
<dbReference type="InterPro" id="IPR012338">
    <property type="entry name" value="Beta-lactam/transpept-like"/>
</dbReference>